<comment type="caution">
    <text evidence="1">The sequence shown here is derived from an EMBL/GenBank/DDBJ whole genome shotgun (WGS) entry which is preliminary data.</text>
</comment>
<evidence type="ECO:0000313" key="1">
    <source>
        <dbReference type="EMBL" id="OGM79530.1"/>
    </source>
</evidence>
<reference evidence="1 2" key="1">
    <citation type="journal article" date="2016" name="Nat. Commun.">
        <title>Thousands of microbial genomes shed light on interconnected biogeochemical processes in an aquifer system.</title>
        <authorList>
            <person name="Anantharaman K."/>
            <person name="Brown C.T."/>
            <person name="Hug L.A."/>
            <person name="Sharon I."/>
            <person name="Castelle C.J."/>
            <person name="Probst A.J."/>
            <person name="Thomas B.C."/>
            <person name="Singh A."/>
            <person name="Wilkins M.J."/>
            <person name="Karaoz U."/>
            <person name="Brodie E.L."/>
            <person name="Williams K.H."/>
            <person name="Hubbard S.S."/>
            <person name="Banfield J.F."/>
        </authorList>
    </citation>
    <scope>NUCLEOTIDE SEQUENCE [LARGE SCALE GENOMIC DNA]</scope>
</reference>
<accession>A0A1F8CT93</accession>
<organism evidence="1 2">
    <name type="scientific">Candidatus Woesebacteria bacterium RIFOXYB1_FULL_38_16</name>
    <dbReference type="NCBI Taxonomy" id="1802538"/>
    <lineage>
        <taxon>Bacteria</taxon>
        <taxon>Candidatus Woeseibacteriota</taxon>
    </lineage>
</organism>
<dbReference type="Proteomes" id="UP000178999">
    <property type="component" value="Unassembled WGS sequence"/>
</dbReference>
<gene>
    <name evidence="1" type="ORF">A2382_00010</name>
</gene>
<evidence type="ECO:0000313" key="2">
    <source>
        <dbReference type="Proteomes" id="UP000178999"/>
    </source>
</evidence>
<protein>
    <submittedName>
        <fullName evidence="1">Uncharacterized protein</fullName>
    </submittedName>
</protein>
<proteinExistence type="predicted"/>
<dbReference type="EMBL" id="MGHY01000013">
    <property type="protein sequence ID" value="OGM79530.1"/>
    <property type="molecule type" value="Genomic_DNA"/>
</dbReference>
<name>A0A1F8CT93_9BACT</name>
<dbReference type="AlphaFoldDB" id="A0A1F8CT93"/>
<sequence>MTLWIFRYYTDEWFKKFLVKLMNKKTIPLQLRVLLTWFYPIYDYTQMPWWDGMRWAHMFVLFAKKEVPYVCLLSLDKRWFAVVQKEAKNQKMFTRGGSVTDYSAAFWYAKMLHVQLDNSQPMIYLDIEDAANQILRFFLLLNQVEWHQPAFLTMLTESLRWKASLKTVFPKAVYPRLHVEVDKFTKKMLLLD</sequence>